<protein>
    <recommendedName>
        <fullName evidence="7">Peptidase A2 domain-containing protein</fullName>
    </recommendedName>
</protein>
<keyword evidence="2" id="KW-0548">Nucleotidyltransferase</keyword>
<proteinExistence type="predicted"/>
<evidence type="ECO:0000256" key="2">
    <source>
        <dbReference type="ARBA" id="ARBA00022695"/>
    </source>
</evidence>
<dbReference type="GO" id="GO:0071897">
    <property type="term" value="P:DNA biosynthetic process"/>
    <property type="evidence" value="ECO:0007669"/>
    <property type="project" value="UniProtKB-ARBA"/>
</dbReference>
<dbReference type="Gene3D" id="3.10.10.10">
    <property type="entry name" value="HIV Type 1 Reverse Transcriptase, subunit A, domain 1"/>
    <property type="match status" value="1"/>
</dbReference>
<dbReference type="PANTHER" id="PTHR37984">
    <property type="entry name" value="PROTEIN CBG26694"/>
    <property type="match status" value="1"/>
</dbReference>
<keyword evidence="1" id="KW-0808">Transferase</keyword>
<keyword evidence="3" id="KW-0540">Nuclease</keyword>
<keyword evidence="4" id="KW-0255">Endonuclease</keyword>
<evidence type="ECO:0000256" key="3">
    <source>
        <dbReference type="ARBA" id="ARBA00022722"/>
    </source>
</evidence>
<evidence type="ECO:0008006" key="7">
    <source>
        <dbReference type="Google" id="ProtNLM"/>
    </source>
</evidence>
<keyword evidence="4" id="KW-0378">Hydrolase</keyword>
<accession>A0A3L8DX40</accession>
<dbReference type="InterPro" id="IPR043502">
    <property type="entry name" value="DNA/RNA_pol_sf"/>
</dbReference>
<dbReference type="AlphaFoldDB" id="A0A3L8DX40"/>
<gene>
    <name evidence="5" type="ORF">DMN91_003099</name>
</gene>
<organism evidence="5 6">
    <name type="scientific">Ooceraea biroi</name>
    <name type="common">Clonal raider ant</name>
    <name type="synonym">Cerapachys biroi</name>
    <dbReference type="NCBI Taxonomy" id="2015173"/>
    <lineage>
        <taxon>Eukaryota</taxon>
        <taxon>Metazoa</taxon>
        <taxon>Ecdysozoa</taxon>
        <taxon>Arthropoda</taxon>
        <taxon>Hexapoda</taxon>
        <taxon>Insecta</taxon>
        <taxon>Pterygota</taxon>
        <taxon>Neoptera</taxon>
        <taxon>Endopterygota</taxon>
        <taxon>Hymenoptera</taxon>
        <taxon>Apocrita</taxon>
        <taxon>Aculeata</taxon>
        <taxon>Formicoidea</taxon>
        <taxon>Formicidae</taxon>
        <taxon>Dorylinae</taxon>
        <taxon>Ooceraea</taxon>
    </lineage>
</organism>
<dbReference type="Gene3D" id="2.40.70.10">
    <property type="entry name" value="Acid Proteases"/>
    <property type="match status" value="1"/>
</dbReference>
<dbReference type="Pfam" id="PF13650">
    <property type="entry name" value="Asp_protease_2"/>
    <property type="match status" value="1"/>
</dbReference>
<dbReference type="Proteomes" id="UP000279307">
    <property type="component" value="Chromosome 3"/>
</dbReference>
<name>A0A3L8DX40_OOCBI</name>
<dbReference type="EMBL" id="QOIP01000003">
    <property type="protein sequence ID" value="RLU25007.1"/>
    <property type="molecule type" value="Genomic_DNA"/>
</dbReference>
<evidence type="ECO:0000313" key="5">
    <source>
        <dbReference type="EMBL" id="RLU25007.1"/>
    </source>
</evidence>
<dbReference type="InterPro" id="IPR050951">
    <property type="entry name" value="Retrovirus_Pol_polyprotein"/>
</dbReference>
<comment type="caution">
    <text evidence="5">The sequence shown here is derived from an EMBL/GenBank/DDBJ whole genome shotgun (WGS) entry which is preliminary data.</text>
</comment>
<dbReference type="InterPro" id="IPR021109">
    <property type="entry name" value="Peptidase_aspartic_dom_sf"/>
</dbReference>
<sequence>MLMEVHINGKEVHLELDTGSAYTLINEETRKRLRISTTPLHNCKLRAYNQGDVEVKGQAQVHVEWKGKKLQLSLIVVKQGDIMGRDWFSKLGFNVVNAFHAATIFEQDAKPQFRKPRQVPYALLPLVEEALDDMEQQGIITKIEHSEWATPIVSIKKPNGKVRICGDYKDTGAPTPPMASPRMIRWCELLSAYDYDLQHRPGKHMGNVDALSRLPLPTQDIGMTKMIDIALLENAPEWNIDAFIVAQQTKKDPTLSRVLRWVTHGWPDLRKETVPAILSPTR</sequence>
<dbReference type="SUPFAM" id="SSF56672">
    <property type="entry name" value="DNA/RNA polymerases"/>
    <property type="match status" value="1"/>
</dbReference>
<dbReference type="SUPFAM" id="SSF50630">
    <property type="entry name" value="Acid proteases"/>
    <property type="match status" value="1"/>
</dbReference>
<reference evidence="5 6" key="1">
    <citation type="journal article" date="2018" name="Genome Res.">
        <title>The genomic architecture and molecular evolution of ant odorant receptors.</title>
        <authorList>
            <person name="McKenzie S.K."/>
            <person name="Kronauer D.J.C."/>
        </authorList>
    </citation>
    <scope>NUCLEOTIDE SEQUENCE [LARGE SCALE GENOMIC DNA]</scope>
    <source>
        <strain evidence="5">Clonal line C1</strain>
    </source>
</reference>
<evidence type="ECO:0000313" key="6">
    <source>
        <dbReference type="Proteomes" id="UP000279307"/>
    </source>
</evidence>
<dbReference type="PANTHER" id="PTHR37984:SF5">
    <property type="entry name" value="PROTEIN NYNRIN-LIKE"/>
    <property type="match status" value="1"/>
</dbReference>
<evidence type="ECO:0000256" key="1">
    <source>
        <dbReference type="ARBA" id="ARBA00022679"/>
    </source>
</evidence>
<evidence type="ECO:0000256" key="4">
    <source>
        <dbReference type="ARBA" id="ARBA00022759"/>
    </source>
</evidence>